<dbReference type="PROSITE" id="PS51902">
    <property type="entry name" value="CLPX_ZB"/>
    <property type="match status" value="1"/>
</dbReference>
<dbReference type="InterPro" id="IPR027417">
    <property type="entry name" value="P-loop_NTPase"/>
</dbReference>
<evidence type="ECO:0000256" key="2">
    <source>
        <dbReference type="ARBA" id="ARBA00022741"/>
    </source>
</evidence>
<feature type="domain" description="ClpX-type ZB" evidence="8">
    <location>
        <begin position="3"/>
        <end position="56"/>
    </location>
</feature>
<feature type="binding site" evidence="6 7">
    <location>
        <position position="15"/>
    </location>
    <ligand>
        <name>Zn(2+)</name>
        <dbReference type="ChEBI" id="CHEBI:29105"/>
    </ligand>
</feature>
<keyword evidence="9" id="KW-0645">Protease</keyword>
<keyword evidence="10" id="KW-1185">Reference proteome</keyword>
<sequence length="422" mass="46169">MAEKKGNSSEKVLYCSFCGKSQHEVKKLIAGPSVFICDECIELCNDIIRDEVPAEGAQPRASKSDLPVPSEIKSSLDQYVIGQDVAKRTLSVAVYNHYKRLRHMADNKGEVELSKSNILLIGPTGSGKTLLAQTLARLLNVPFVIADATTLTEAGYVGEDVENIIQKLLQNCNYDVERAQRGIVYIDEIDKISRKADNPSITRDVSGEGVQQALLKLVEGTMASVPPQGGRKHPNQDFLQIDTTNILFICGGAFDGLEKVIQNRSEKSGIGFGASVKSKSERKVSELFREVEPEDLIKFGLIPELVGRLPVVATLGELTEDALIQILTEPKNALVKQYQQLFAMDGVELEIRSSALGAIARKALARKTGARGLRSIMEHSLIDTMFELPALDGVAKVVLDEHNIEEDAKPLLVYREQAKASA</sequence>
<dbReference type="InterPro" id="IPR010603">
    <property type="entry name" value="Znf_CppX_C4"/>
</dbReference>
<dbReference type="InterPro" id="IPR046425">
    <property type="entry name" value="ClpX_bact"/>
</dbReference>
<keyword evidence="4 6" id="KW-0067">ATP-binding</keyword>
<evidence type="ECO:0000313" key="10">
    <source>
        <dbReference type="Proteomes" id="UP001238603"/>
    </source>
</evidence>
<dbReference type="GO" id="GO:0005524">
    <property type="term" value="F:ATP binding"/>
    <property type="evidence" value="ECO:0007669"/>
    <property type="project" value="UniProtKB-KW"/>
</dbReference>
<dbReference type="InterPro" id="IPR019489">
    <property type="entry name" value="Clp_ATPase_C"/>
</dbReference>
<accession>A0ABT7LH60</accession>
<dbReference type="Proteomes" id="UP001238603">
    <property type="component" value="Unassembled WGS sequence"/>
</dbReference>
<dbReference type="CDD" id="cd19497">
    <property type="entry name" value="RecA-like_ClpX"/>
    <property type="match status" value="1"/>
</dbReference>
<dbReference type="GO" id="GO:0006508">
    <property type="term" value="P:proteolysis"/>
    <property type="evidence" value="ECO:0007669"/>
    <property type="project" value="UniProtKB-KW"/>
</dbReference>
<dbReference type="NCBIfam" id="NF003745">
    <property type="entry name" value="PRK05342.1"/>
    <property type="match status" value="1"/>
</dbReference>
<dbReference type="SUPFAM" id="SSF52540">
    <property type="entry name" value="P-loop containing nucleoside triphosphate hydrolases"/>
    <property type="match status" value="1"/>
</dbReference>
<dbReference type="Gene3D" id="6.20.220.10">
    <property type="entry name" value="ClpX chaperone, C4-type zinc finger domain"/>
    <property type="match status" value="1"/>
</dbReference>
<dbReference type="Gene3D" id="3.40.50.300">
    <property type="entry name" value="P-loop containing nucleotide triphosphate hydrolases"/>
    <property type="match status" value="1"/>
</dbReference>
<feature type="binding site" evidence="6 7">
    <location>
        <position position="18"/>
    </location>
    <ligand>
        <name>Zn(2+)</name>
        <dbReference type="ChEBI" id="CHEBI:29105"/>
    </ligand>
</feature>
<keyword evidence="1 6" id="KW-0479">Metal-binding</keyword>
<dbReference type="Pfam" id="PF07724">
    <property type="entry name" value="AAA_2"/>
    <property type="match status" value="1"/>
</dbReference>
<dbReference type="InterPro" id="IPR003593">
    <property type="entry name" value="AAA+_ATPase"/>
</dbReference>
<dbReference type="InterPro" id="IPR038366">
    <property type="entry name" value="Znf_CppX_C4_sf"/>
</dbReference>
<dbReference type="Gene3D" id="1.10.8.60">
    <property type="match status" value="1"/>
</dbReference>
<dbReference type="SMART" id="SM01086">
    <property type="entry name" value="ClpB_D2-small"/>
    <property type="match status" value="1"/>
</dbReference>
<evidence type="ECO:0000256" key="3">
    <source>
        <dbReference type="ARBA" id="ARBA00022833"/>
    </source>
</evidence>
<keyword evidence="5 6" id="KW-0143">Chaperone</keyword>
<name>A0ABT7LH60_9BURK</name>
<feature type="binding site" evidence="6 7">
    <location>
        <position position="37"/>
    </location>
    <ligand>
        <name>Zn(2+)</name>
        <dbReference type="ChEBI" id="CHEBI:29105"/>
    </ligand>
</feature>
<dbReference type="InterPro" id="IPR050052">
    <property type="entry name" value="ATP-dep_Clp_protease_ClpX"/>
</dbReference>
<dbReference type="Pfam" id="PF06689">
    <property type="entry name" value="zf-C4_ClpX"/>
    <property type="match status" value="1"/>
</dbReference>
<evidence type="ECO:0000256" key="7">
    <source>
        <dbReference type="PROSITE-ProRule" id="PRU01250"/>
    </source>
</evidence>
<reference evidence="9 10" key="1">
    <citation type="submission" date="2023-06" db="EMBL/GenBank/DDBJ databases">
        <title>Pelomonas sp. APW6 16S ribosomal RNA gene genome sequencing and assembly.</title>
        <authorList>
            <person name="Woo H."/>
        </authorList>
    </citation>
    <scope>NUCLEOTIDE SEQUENCE [LARGE SCALE GENOMIC DNA]</scope>
    <source>
        <strain evidence="9 10">APW6</strain>
    </source>
</reference>
<keyword evidence="9" id="KW-0378">Hydrolase</keyword>
<evidence type="ECO:0000256" key="6">
    <source>
        <dbReference type="HAMAP-Rule" id="MF_00175"/>
    </source>
</evidence>
<dbReference type="PANTHER" id="PTHR48102">
    <property type="entry name" value="ATP-DEPENDENT CLP PROTEASE ATP-BINDING SUBUNIT CLPX-LIKE, MITOCHONDRIAL-RELATED"/>
    <property type="match status" value="1"/>
</dbReference>
<dbReference type="InterPro" id="IPR003959">
    <property type="entry name" value="ATPase_AAA_core"/>
</dbReference>
<feature type="binding site" evidence="6">
    <location>
        <begin position="123"/>
        <end position="130"/>
    </location>
    <ligand>
        <name>ATP</name>
        <dbReference type="ChEBI" id="CHEBI:30616"/>
    </ligand>
</feature>
<comment type="similarity">
    <text evidence="6 7">Belongs to the ClpX chaperone family.</text>
</comment>
<dbReference type="EMBL" id="JASVDS010000002">
    <property type="protein sequence ID" value="MDL5032195.1"/>
    <property type="molecule type" value="Genomic_DNA"/>
</dbReference>
<gene>
    <name evidence="6 9" type="primary">clpX</name>
    <name evidence="9" type="ORF">QRD43_09760</name>
</gene>
<comment type="subunit">
    <text evidence="6">Component of the ClpX-ClpP complex. Forms a hexameric ring that, in the presence of ATP, binds to fourteen ClpP subunits assembled into a disk-like structure with a central cavity, resembling the structure of eukaryotic proteasomes.</text>
</comment>
<dbReference type="SMART" id="SM00382">
    <property type="entry name" value="AAA"/>
    <property type="match status" value="1"/>
</dbReference>
<dbReference type="SMART" id="SM00994">
    <property type="entry name" value="zf-C4_ClpX"/>
    <property type="match status" value="1"/>
</dbReference>
<keyword evidence="2 6" id="KW-0547">Nucleotide-binding</keyword>
<dbReference type="GO" id="GO:0008233">
    <property type="term" value="F:peptidase activity"/>
    <property type="evidence" value="ECO:0007669"/>
    <property type="project" value="UniProtKB-KW"/>
</dbReference>
<evidence type="ECO:0000259" key="8">
    <source>
        <dbReference type="PROSITE" id="PS51902"/>
    </source>
</evidence>
<evidence type="ECO:0000313" key="9">
    <source>
        <dbReference type="EMBL" id="MDL5032195.1"/>
    </source>
</evidence>
<comment type="caution">
    <text evidence="9">The sequence shown here is derived from an EMBL/GenBank/DDBJ whole genome shotgun (WGS) entry which is preliminary data.</text>
</comment>
<organism evidence="9 10">
    <name type="scientific">Roseateles subflavus</name>
    <dbReference type="NCBI Taxonomy" id="3053353"/>
    <lineage>
        <taxon>Bacteria</taxon>
        <taxon>Pseudomonadati</taxon>
        <taxon>Pseudomonadota</taxon>
        <taxon>Betaproteobacteria</taxon>
        <taxon>Burkholderiales</taxon>
        <taxon>Sphaerotilaceae</taxon>
        <taxon>Roseateles</taxon>
    </lineage>
</organism>
<dbReference type="PANTHER" id="PTHR48102:SF7">
    <property type="entry name" value="ATP-DEPENDENT CLP PROTEASE ATP-BINDING SUBUNIT CLPX-LIKE, MITOCHONDRIAL"/>
    <property type="match status" value="1"/>
</dbReference>
<dbReference type="Pfam" id="PF10431">
    <property type="entry name" value="ClpB_D2-small"/>
    <property type="match status" value="1"/>
</dbReference>
<protein>
    <recommendedName>
        <fullName evidence="6">ATP-dependent Clp protease ATP-binding subunit ClpX</fullName>
    </recommendedName>
</protein>
<evidence type="ECO:0000256" key="5">
    <source>
        <dbReference type="ARBA" id="ARBA00023186"/>
    </source>
</evidence>
<keyword evidence="3 6" id="KW-0862">Zinc</keyword>
<dbReference type="InterPro" id="IPR059188">
    <property type="entry name" value="Znf_CLPX-like"/>
</dbReference>
<evidence type="ECO:0000256" key="4">
    <source>
        <dbReference type="ARBA" id="ARBA00022840"/>
    </source>
</evidence>
<feature type="binding site" evidence="6 7">
    <location>
        <position position="40"/>
    </location>
    <ligand>
        <name>Zn(2+)</name>
        <dbReference type="ChEBI" id="CHEBI:29105"/>
    </ligand>
</feature>
<evidence type="ECO:0000256" key="1">
    <source>
        <dbReference type="ARBA" id="ARBA00022723"/>
    </source>
</evidence>
<dbReference type="InterPro" id="IPR004487">
    <property type="entry name" value="Clp_protease_ATP-bd_su_ClpX"/>
</dbReference>
<dbReference type="SUPFAM" id="SSF57716">
    <property type="entry name" value="Glucocorticoid receptor-like (DNA-binding domain)"/>
    <property type="match status" value="1"/>
</dbReference>
<comment type="function">
    <text evidence="6">ATP-dependent specificity component of the Clp protease. It directs the protease to specific substrates. Can perform chaperone functions in the absence of ClpP.</text>
</comment>
<dbReference type="NCBIfam" id="TIGR00382">
    <property type="entry name" value="clpX"/>
    <property type="match status" value="1"/>
</dbReference>
<proteinExistence type="inferred from homology"/>
<dbReference type="HAMAP" id="MF_00175">
    <property type="entry name" value="ClpX"/>
    <property type="match status" value="1"/>
</dbReference>
<dbReference type="RefSeq" id="WP_183104799.1">
    <property type="nucleotide sequence ID" value="NZ_JASVDS010000002.1"/>
</dbReference>